<dbReference type="SUPFAM" id="SSF53756">
    <property type="entry name" value="UDP-Glycosyltransferase/glycogen phosphorylase"/>
    <property type="match status" value="1"/>
</dbReference>
<dbReference type="Proteomes" id="UP000198432">
    <property type="component" value="Unassembled WGS sequence"/>
</dbReference>
<feature type="domain" description="Glycosyl transferase family 1" evidence="1">
    <location>
        <begin position="195"/>
        <end position="349"/>
    </location>
</feature>
<dbReference type="InterPro" id="IPR001296">
    <property type="entry name" value="Glyco_trans_1"/>
</dbReference>
<name>A0A239K4H4_9BACT</name>
<dbReference type="PANTHER" id="PTHR45947:SF3">
    <property type="entry name" value="SULFOQUINOVOSYL TRANSFERASE SQD2"/>
    <property type="match status" value="1"/>
</dbReference>
<dbReference type="GO" id="GO:0016757">
    <property type="term" value="F:glycosyltransferase activity"/>
    <property type="evidence" value="ECO:0007669"/>
    <property type="project" value="InterPro"/>
</dbReference>
<sequence>MLQRPTLSFYTNIPTPYQISFFRELAKHFYLKVIFYSITENNRSWNFSMEDEEFEVVVLKDNFIAKIFQNWVIDYHFSWKIFSVVLNDESENIIVGGSYWGANGMLAILISKLRAKRVVYYSEPLFEASSKLKHVCKWLLLRIVSVGCDYVFCIGKKAAESFNKYNIKLPKYVVPYNIDHTLFKSLDNEKLLEYKKQYKSQNEIIILSSGSLTYRKGMDVLIKAVKGIAHPDLRLIIIGEGPERENLEALCNGDNRIFLAGFKHPEELPPFFALADIFAFASRYDGWAVVINEAIAANVPVVCSNKVGAALELLTSSDFGLICESEKVEDFKRALEALVFSKGKRDKISSCSSSLVKLISSEYNAKLVHSILTSSCPTVCAKLARPFENA</sequence>
<dbReference type="PANTHER" id="PTHR45947">
    <property type="entry name" value="SULFOQUINOVOSYL TRANSFERASE SQD2"/>
    <property type="match status" value="1"/>
</dbReference>
<accession>A0A239K4H4</accession>
<dbReference type="CDD" id="cd03801">
    <property type="entry name" value="GT4_PimA-like"/>
    <property type="match status" value="1"/>
</dbReference>
<evidence type="ECO:0000313" key="3">
    <source>
        <dbReference type="Proteomes" id="UP000198432"/>
    </source>
</evidence>
<evidence type="ECO:0000313" key="2">
    <source>
        <dbReference type="EMBL" id="SNT13227.1"/>
    </source>
</evidence>
<dbReference type="Pfam" id="PF00534">
    <property type="entry name" value="Glycos_transf_1"/>
    <property type="match status" value="1"/>
</dbReference>
<organism evidence="2 3">
    <name type="scientific">Pontibacter ummariensis</name>
    <dbReference type="NCBI Taxonomy" id="1610492"/>
    <lineage>
        <taxon>Bacteria</taxon>
        <taxon>Pseudomonadati</taxon>
        <taxon>Bacteroidota</taxon>
        <taxon>Cytophagia</taxon>
        <taxon>Cytophagales</taxon>
        <taxon>Hymenobacteraceae</taxon>
        <taxon>Pontibacter</taxon>
    </lineage>
</organism>
<keyword evidence="2" id="KW-0808">Transferase</keyword>
<gene>
    <name evidence="2" type="ORF">SAMN06296052_12631</name>
</gene>
<reference evidence="3" key="1">
    <citation type="submission" date="2017-06" db="EMBL/GenBank/DDBJ databases">
        <authorList>
            <person name="Varghese N."/>
            <person name="Submissions S."/>
        </authorList>
    </citation>
    <scope>NUCLEOTIDE SEQUENCE [LARGE SCALE GENOMIC DNA]</scope>
    <source>
        <strain evidence="3">NKM1</strain>
    </source>
</reference>
<dbReference type="Gene3D" id="3.40.50.2000">
    <property type="entry name" value="Glycogen Phosphorylase B"/>
    <property type="match status" value="2"/>
</dbReference>
<evidence type="ECO:0000259" key="1">
    <source>
        <dbReference type="Pfam" id="PF00534"/>
    </source>
</evidence>
<dbReference type="InterPro" id="IPR050194">
    <property type="entry name" value="Glycosyltransferase_grp1"/>
</dbReference>
<dbReference type="AlphaFoldDB" id="A0A239K4H4"/>
<proteinExistence type="predicted"/>
<keyword evidence="3" id="KW-1185">Reference proteome</keyword>
<dbReference type="EMBL" id="FZOQ01000026">
    <property type="protein sequence ID" value="SNT13227.1"/>
    <property type="molecule type" value="Genomic_DNA"/>
</dbReference>
<protein>
    <submittedName>
        <fullName evidence="2">Glycosyltransferase involved in cell wall bisynthesis</fullName>
    </submittedName>
</protein>